<dbReference type="RefSeq" id="WP_076442417.1">
    <property type="nucleotide sequence ID" value="NZ_FTNI01000041.1"/>
</dbReference>
<organism evidence="1 2">
    <name type="scientific">Microbispora rosea</name>
    <dbReference type="NCBI Taxonomy" id="58117"/>
    <lineage>
        <taxon>Bacteria</taxon>
        <taxon>Bacillati</taxon>
        <taxon>Actinomycetota</taxon>
        <taxon>Actinomycetes</taxon>
        <taxon>Streptosporangiales</taxon>
        <taxon>Streptosporangiaceae</taxon>
        <taxon>Microbispora</taxon>
    </lineage>
</organism>
<dbReference type="AlphaFoldDB" id="A0A1N7HAS4"/>
<evidence type="ECO:0000313" key="2">
    <source>
        <dbReference type="Proteomes" id="UP000186096"/>
    </source>
</evidence>
<dbReference type="STRING" id="58117.SAMN05421833_14146"/>
<evidence type="ECO:0000313" key="1">
    <source>
        <dbReference type="EMBL" id="SIS21873.1"/>
    </source>
</evidence>
<accession>A0A1N7HAS4</accession>
<sequence length="365" mass="39284">MIPAIASRIPLVRRPKAAGLPLAERISHLTELTVEPANASHRDAMARASGVLNYAALIASDVGMPDLAAQLCWRQHQVFAKAGNLTGDIAVMALMPLVNIARLLIREGDGEGAYDLLMRLYRAAQRRGTAEIRNHDVDLSVLIDTEADHRKVCEELWVTVLIDGARALARIGRWTEAADAMAAHRGVGNRLLDGRQIMIMSLMERGLDEQARATIESAVPAEPWENAIAALLRICCRPATSPAPQPEREHALQEALALIAPPDAATAAFQARVGLTALDLAHERTSPCPALLRDAVVDVAILDTYAARDVLNHHPVCSRLASEQRQKLHDVLTASGLGVGKLSPGHMQALTAAVDTAEVTLRGLL</sequence>
<dbReference type="OrthoDB" id="3504852at2"/>
<proteinExistence type="predicted"/>
<dbReference type="EMBL" id="FTNI01000041">
    <property type="protein sequence ID" value="SIS21873.1"/>
    <property type="molecule type" value="Genomic_DNA"/>
</dbReference>
<gene>
    <name evidence="1" type="ORF">SAMN05421833_14146</name>
</gene>
<dbReference type="Proteomes" id="UP000186096">
    <property type="component" value="Unassembled WGS sequence"/>
</dbReference>
<reference evidence="2" key="1">
    <citation type="submission" date="2017-01" db="EMBL/GenBank/DDBJ databases">
        <authorList>
            <person name="Varghese N."/>
            <person name="Submissions S."/>
        </authorList>
    </citation>
    <scope>NUCLEOTIDE SEQUENCE [LARGE SCALE GENOMIC DNA]</scope>
    <source>
        <strain evidence="2">ATCC 12950</strain>
    </source>
</reference>
<protein>
    <submittedName>
        <fullName evidence="1">Uncharacterized protein</fullName>
    </submittedName>
</protein>
<keyword evidence="2" id="KW-1185">Reference proteome</keyword>
<name>A0A1N7HAS4_9ACTN</name>